<dbReference type="SMART" id="SM00471">
    <property type="entry name" value="HDc"/>
    <property type="match status" value="1"/>
</dbReference>
<keyword evidence="3 7" id="KW-0479">Metal-binding</keyword>
<dbReference type="InterPro" id="IPR002073">
    <property type="entry name" value="PDEase_catalytic_dom"/>
</dbReference>
<dbReference type="GO" id="GO:0007165">
    <property type="term" value="P:signal transduction"/>
    <property type="evidence" value="ECO:0007669"/>
    <property type="project" value="InterPro"/>
</dbReference>
<feature type="domain" description="PDEase" evidence="9">
    <location>
        <begin position="426"/>
        <end position="734"/>
    </location>
</feature>
<feature type="binding site" evidence="6">
    <location>
        <begin position="506"/>
        <end position="510"/>
    </location>
    <ligand>
        <name>AMP</name>
        <dbReference type="ChEBI" id="CHEBI:456215"/>
    </ligand>
</feature>
<dbReference type="SUPFAM" id="SSF55781">
    <property type="entry name" value="GAF domain-like"/>
    <property type="match status" value="2"/>
</dbReference>
<dbReference type="SUPFAM" id="SSF109604">
    <property type="entry name" value="HD-domain/PDEase-like"/>
    <property type="match status" value="1"/>
</dbReference>
<feature type="binding site" evidence="7">
    <location>
        <position position="510"/>
    </location>
    <ligand>
        <name>Zn(2+)</name>
        <dbReference type="ChEBI" id="CHEBI:29105"/>
        <label>1</label>
    </ligand>
</feature>
<evidence type="ECO:0000256" key="4">
    <source>
        <dbReference type="ARBA" id="ARBA00022801"/>
    </source>
</evidence>
<comment type="similarity">
    <text evidence="1 8">Belongs to the cyclic nucleotide phosphodiesterase family.</text>
</comment>
<feature type="binding site" evidence="6">
    <location>
        <position position="653"/>
    </location>
    <ligand>
        <name>AMP</name>
        <dbReference type="ChEBI" id="CHEBI:456215"/>
    </ligand>
</feature>
<dbReference type="GO" id="GO:0046872">
    <property type="term" value="F:metal ion binding"/>
    <property type="evidence" value="ECO:0007669"/>
    <property type="project" value="UniProtKB-KW"/>
</dbReference>
<organism evidence="10 11">
    <name type="scientific">Asbolus verrucosus</name>
    <name type="common">Desert ironclad beetle</name>
    <dbReference type="NCBI Taxonomy" id="1661398"/>
    <lineage>
        <taxon>Eukaryota</taxon>
        <taxon>Metazoa</taxon>
        <taxon>Ecdysozoa</taxon>
        <taxon>Arthropoda</taxon>
        <taxon>Hexapoda</taxon>
        <taxon>Insecta</taxon>
        <taxon>Pterygota</taxon>
        <taxon>Neoptera</taxon>
        <taxon>Endopterygota</taxon>
        <taxon>Coleoptera</taxon>
        <taxon>Polyphaga</taxon>
        <taxon>Cucujiformia</taxon>
        <taxon>Tenebrionidae</taxon>
        <taxon>Pimeliinae</taxon>
        <taxon>Asbolus</taxon>
    </lineage>
</organism>
<dbReference type="InterPro" id="IPR029016">
    <property type="entry name" value="GAF-like_dom_sf"/>
</dbReference>
<feature type="binding site" evidence="7">
    <location>
        <position position="545"/>
    </location>
    <ligand>
        <name>Zn(2+)</name>
        <dbReference type="ChEBI" id="CHEBI:29105"/>
        <label>1</label>
    </ligand>
</feature>
<dbReference type="PROSITE" id="PS51845">
    <property type="entry name" value="PDEASE_I_2"/>
    <property type="match status" value="1"/>
</dbReference>
<feature type="non-terminal residue" evidence="10">
    <location>
        <position position="734"/>
    </location>
</feature>
<name>A0A482V9M8_ASBVE</name>
<dbReference type="InterPro" id="IPR023088">
    <property type="entry name" value="PDEase"/>
</dbReference>
<dbReference type="OrthoDB" id="546632at2759"/>
<dbReference type="Pfam" id="PF01590">
    <property type="entry name" value="GAF"/>
    <property type="match status" value="2"/>
</dbReference>
<dbReference type="PROSITE" id="PS00126">
    <property type="entry name" value="PDEASE_I_1"/>
    <property type="match status" value="1"/>
</dbReference>
<evidence type="ECO:0000256" key="2">
    <source>
        <dbReference type="ARBA" id="ARBA00022535"/>
    </source>
</evidence>
<keyword evidence="4 8" id="KW-0378">Hydrolase</keyword>
<evidence type="ECO:0000256" key="7">
    <source>
        <dbReference type="PIRSR" id="PIRSR623088-3"/>
    </source>
</evidence>
<gene>
    <name evidence="10" type="ORF">BDFB_007917</name>
</gene>
<evidence type="ECO:0000256" key="5">
    <source>
        <dbReference type="PIRSR" id="PIRSR623088-1"/>
    </source>
</evidence>
<evidence type="ECO:0000313" key="10">
    <source>
        <dbReference type="EMBL" id="RZB39878.1"/>
    </source>
</evidence>
<protein>
    <recommendedName>
        <fullName evidence="8">Phosphodiesterase</fullName>
        <ecNumber evidence="8">3.1.4.-</ecNumber>
    </recommendedName>
</protein>
<evidence type="ECO:0000256" key="8">
    <source>
        <dbReference type="RuleBase" id="RU363067"/>
    </source>
</evidence>
<dbReference type="EC" id="3.1.4.-" evidence="8"/>
<evidence type="ECO:0000256" key="1">
    <source>
        <dbReference type="ARBA" id="ARBA00007648"/>
    </source>
</evidence>
<feature type="binding site" evidence="6">
    <location>
        <position position="545"/>
    </location>
    <ligand>
        <name>AMP</name>
        <dbReference type="ChEBI" id="CHEBI:456215"/>
    </ligand>
</feature>
<dbReference type="PANTHER" id="PTHR11347">
    <property type="entry name" value="CYCLIC NUCLEOTIDE PHOSPHODIESTERASE"/>
    <property type="match status" value="1"/>
</dbReference>
<feature type="binding site" evidence="7">
    <location>
        <position position="544"/>
    </location>
    <ligand>
        <name>Zn(2+)</name>
        <dbReference type="ChEBI" id="CHEBI:29105"/>
        <label>1</label>
    </ligand>
</feature>
<comment type="cofactor">
    <cofactor evidence="8">
        <name>a divalent metal cation</name>
        <dbReference type="ChEBI" id="CHEBI:60240"/>
    </cofactor>
    <text evidence="8">Binds 2 divalent metal cations per subunit. Site 1 may preferentially bind zinc ions, while site 2 has a preference for magnesium and/or manganese ions.</text>
</comment>
<dbReference type="FunFam" id="3.30.450.40:FF:000138">
    <property type="entry name" value="Phosphodiesterase"/>
    <property type="match status" value="1"/>
</dbReference>
<dbReference type="InterPro" id="IPR036971">
    <property type="entry name" value="PDEase_catalytic_dom_sf"/>
</dbReference>
<evidence type="ECO:0000256" key="6">
    <source>
        <dbReference type="PIRSR" id="PIRSR623088-2"/>
    </source>
</evidence>
<proteinExistence type="inferred from homology"/>
<dbReference type="InterPro" id="IPR003607">
    <property type="entry name" value="HD/PDEase_dom"/>
</dbReference>
<sequence>MAKVTGKVQAKKIINSDDRKKVSTPIPISDRATKRVIAPYVRIVRKGTKPIEIEEAKQFSIFLQRKPSVLTRDLSSFLSDSVDLPSLLHETADVLKNVTKAAAVTLYMMDSAANEIYVSRKIPTDERHKIRWNIENGTTVATYVANKKEYVLVDDILQDDRFPDGIGYEGISTIKSQVIGETIKSVLCVPVVTPDGQCFAVIELYRQLFDGSFSSDDLKITVIVTGWMGAAVHQNSQRLALKRKQELNDYLLDLTKCYFGETVIMEKMILEIVKFARVTLAAEKATFFVIDRDSEELVADMFEEGEEESKDPNQYRRGIKVRFGKERGIAGVVARTGVTVNVKDAYKDTRFNKEIDQKTGFITRSILCMPIIGVDGILGVVQVVNKRNGGCFTSTDEALTKTFCVYSALALHYTKKRLHNCFLKLVKLQQKPCIHDMDDLMVHSHVTVPPDFNQFSWYISPVDRPNMPHFCFYMFTQIIDDTVINKPQIMQFILSVRKLYRKVPYHNFEHAFSVCHCMYLILTRNLAKFTPIEIKTLLIATLCHDVDHPGFTNNFLQMTKDDLSFLYENSTLENHHYYVTIQILEECKMFVSLTDDDVKLLHEGIKEAILATDTFNHFKYQTKLLQICKQKSFDWNDPLHRSYLKAIMMTSCDLSGQCKPFLVAKRITDNLYVEYYREGDLEKEMGSCPLPLMDREMQYTVAEDQVRFLSIIVIPCVDLLRTILPNTERLYNDA</sequence>
<dbReference type="GO" id="GO:0004114">
    <property type="term" value="F:3',5'-cyclic-nucleotide phosphodiesterase activity"/>
    <property type="evidence" value="ECO:0007669"/>
    <property type="project" value="InterPro"/>
</dbReference>
<dbReference type="Proteomes" id="UP000292052">
    <property type="component" value="Unassembled WGS sequence"/>
</dbReference>
<evidence type="ECO:0000313" key="11">
    <source>
        <dbReference type="Proteomes" id="UP000292052"/>
    </source>
</evidence>
<dbReference type="Gene3D" id="3.30.450.40">
    <property type="match status" value="2"/>
</dbReference>
<dbReference type="InterPro" id="IPR003018">
    <property type="entry name" value="GAF"/>
</dbReference>
<evidence type="ECO:0000259" key="9">
    <source>
        <dbReference type="PROSITE" id="PS51845"/>
    </source>
</evidence>
<reference evidence="10 11" key="1">
    <citation type="submission" date="2017-03" db="EMBL/GenBank/DDBJ databases">
        <title>Genome of the blue death feigning beetle - Asbolus verrucosus.</title>
        <authorList>
            <person name="Rider S.D."/>
        </authorList>
    </citation>
    <scope>NUCLEOTIDE SEQUENCE [LARGE SCALE GENOMIC DNA]</scope>
    <source>
        <strain evidence="10">Butters</strain>
        <tissue evidence="10">Head and leg muscle</tissue>
    </source>
</reference>
<keyword evidence="11" id="KW-1185">Reference proteome</keyword>
<feature type="binding site" evidence="7">
    <location>
        <position position="653"/>
    </location>
    <ligand>
        <name>Zn(2+)</name>
        <dbReference type="ChEBI" id="CHEBI:29105"/>
        <label>1</label>
    </ligand>
</feature>
<feature type="binding site" evidence="6">
    <location>
        <position position="705"/>
    </location>
    <ligand>
        <name>AMP</name>
        <dbReference type="ChEBI" id="CHEBI:456215"/>
    </ligand>
</feature>
<dbReference type="AlphaFoldDB" id="A0A482V9M8"/>
<dbReference type="Pfam" id="PF00233">
    <property type="entry name" value="PDEase_I"/>
    <property type="match status" value="1"/>
</dbReference>
<dbReference type="InterPro" id="IPR023174">
    <property type="entry name" value="PDEase_CS"/>
</dbReference>
<dbReference type="Gene3D" id="1.10.1300.10">
    <property type="entry name" value="3'5'-cyclic nucleotide phosphodiesterase, catalytic domain"/>
    <property type="match status" value="1"/>
</dbReference>
<comment type="caution">
    <text evidence="10">The sequence shown here is derived from an EMBL/GenBank/DDBJ whole genome shotgun (WGS) entry which is preliminary data.</text>
</comment>
<evidence type="ECO:0000256" key="3">
    <source>
        <dbReference type="ARBA" id="ARBA00022723"/>
    </source>
</evidence>
<dbReference type="EMBL" id="QDEB01124511">
    <property type="protein sequence ID" value="RZB39878.1"/>
    <property type="molecule type" value="Genomic_DNA"/>
</dbReference>
<dbReference type="STRING" id="1661398.A0A482V9M8"/>
<accession>A0A482V9M8</accession>
<feature type="binding site" evidence="7">
    <location>
        <position position="545"/>
    </location>
    <ligand>
        <name>Zn(2+)</name>
        <dbReference type="ChEBI" id="CHEBI:29105"/>
        <label>2</label>
    </ligand>
</feature>
<dbReference type="CDD" id="cd00077">
    <property type="entry name" value="HDc"/>
    <property type="match status" value="1"/>
</dbReference>
<dbReference type="SMART" id="SM00065">
    <property type="entry name" value="GAF"/>
    <property type="match status" value="2"/>
</dbReference>
<dbReference type="PRINTS" id="PR00387">
    <property type="entry name" value="PDIESTERASE1"/>
</dbReference>
<keyword evidence="2" id="KW-0140">cGMP</keyword>
<feature type="active site" description="Proton donor" evidence="5">
    <location>
        <position position="506"/>
    </location>
</feature>